<dbReference type="Proteomes" id="UP001320159">
    <property type="component" value="Unassembled WGS sequence"/>
</dbReference>
<comment type="caution">
    <text evidence="1">The sequence shown here is derived from an EMBL/GenBank/DDBJ whole genome shotgun (WGS) entry which is preliminary data.</text>
</comment>
<dbReference type="RefSeq" id="WP_230740719.1">
    <property type="nucleotide sequence ID" value="NZ_PGCK01000002.1"/>
</dbReference>
<name>A0AAP2W6G7_9EURY</name>
<organism evidence="1 2">
    <name type="scientific">Methanooceanicella nereidis</name>
    <dbReference type="NCBI Taxonomy" id="2052831"/>
    <lineage>
        <taxon>Archaea</taxon>
        <taxon>Methanobacteriati</taxon>
        <taxon>Methanobacteriota</taxon>
        <taxon>Stenosarchaea group</taxon>
        <taxon>Methanomicrobia</taxon>
        <taxon>Methanocellales</taxon>
        <taxon>Methanocellaceae</taxon>
        <taxon>Methanooceanicella</taxon>
    </lineage>
</organism>
<proteinExistence type="predicted"/>
<reference evidence="1 2" key="1">
    <citation type="submission" date="2017-11" db="EMBL/GenBank/DDBJ databases">
        <title>Isolation and Characterization of Family Methanocellaceae Species from Potential Methane Hydrate Area Offshore Southwestern Taiwan.</title>
        <authorList>
            <person name="Zhang W.-L."/>
            <person name="Chen W.-C."/>
            <person name="Lai M.-C."/>
            <person name="Chen S.-C."/>
        </authorList>
    </citation>
    <scope>NUCLEOTIDE SEQUENCE [LARGE SCALE GENOMIC DNA]</scope>
    <source>
        <strain evidence="1 2">CWC-04</strain>
    </source>
</reference>
<sequence length="107" mass="12074">MEIVYYYDSKYKSNVDELTKDDAFMRVDIVNKEASSVGTDKKEGYYLYIKSSDEETLKGIDAKITEACEKKSEEFIKKAEGSESQTVIDYIHKEADEAAEGMGAIFG</sequence>
<keyword evidence="2" id="KW-1185">Reference proteome</keyword>
<evidence type="ECO:0000313" key="2">
    <source>
        <dbReference type="Proteomes" id="UP001320159"/>
    </source>
</evidence>
<dbReference type="AlphaFoldDB" id="A0AAP2W6G7"/>
<accession>A0AAP2W6G7</accession>
<protein>
    <submittedName>
        <fullName evidence="1">Uncharacterized protein</fullName>
    </submittedName>
</protein>
<dbReference type="EMBL" id="PGCK01000002">
    <property type="protein sequence ID" value="MCD1294086.1"/>
    <property type="molecule type" value="Genomic_DNA"/>
</dbReference>
<gene>
    <name evidence="1" type="ORF">CUJ83_03640</name>
</gene>
<evidence type="ECO:0000313" key="1">
    <source>
        <dbReference type="EMBL" id="MCD1294086.1"/>
    </source>
</evidence>